<name>A0A8T0HS88_CERPU</name>
<evidence type="ECO:0000313" key="2">
    <source>
        <dbReference type="EMBL" id="KAG0573629.1"/>
    </source>
</evidence>
<organism evidence="2 3">
    <name type="scientific">Ceratodon purpureus</name>
    <name type="common">Fire moss</name>
    <name type="synonym">Dicranum purpureum</name>
    <dbReference type="NCBI Taxonomy" id="3225"/>
    <lineage>
        <taxon>Eukaryota</taxon>
        <taxon>Viridiplantae</taxon>
        <taxon>Streptophyta</taxon>
        <taxon>Embryophyta</taxon>
        <taxon>Bryophyta</taxon>
        <taxon>Bryophytina</taxon>
        <taxon>Bryopsida</taxon>
        <taxon>Dicranidae</taxon>
        <taxon>Pseudoditrichales</taxon>
        <taxon>Ditrichaceae</taxon>
        <taxon>Ceratodon</taxon>
    </lineage>
</organism>
<dbReference type="EMBL" id="CM026426">
    <property type="protein sequence ID" value="KAG0573629.1"/>
    <property type="molecule type" value="Genomic_DNA"/>
</dbReference>
<keyword evidence="3" id="KW-1185">Reference proteome</keyword>
<feature type="region of interest" description="Disordered" evidence="1">
    <location>
        <begin position="79"/>
        <end position="132"/>
    </location>
</feature>
<sequence>MGAGRPDMGAGRPGREGCCGYRRGQVWKRPVWQEGVDKKGGVMTTYNEEVVYMGVRRREAMEDWRWQLACKCEEQREEDGGAEWGRWEEDEYRAEENGKESEQTRASTVAVQETLGSRRGVTHSSGAKEALQ</sequence>
<reference evidence="2" key="1">
    <citation type="submission" date="2020-06" db="EMBL/GenBank/DDBJ databases">
        <title>WGS assembly of Ceratodon purpureus strain R40.</title>
        <authorList>
            <person name="Carey S.B."/>
            <person name="Jenkins J."/>
            <person name="Shu S."/>
            <person name="Lovell J.T."/>
            <person name="Sreedasyam A."/>
            <person name="Maumus F."/>
            <person name="Tiley G.P."/>
            <person name="Fernandez-Pozo N."/>
            <person name="Barry K."/>
            <person name="Chen C."/>
            <person name="Wang M."/>
            <person name="Lipzen A."/>
            <person name="Daum C."/>
            <person name="Saski C.A."/>
            <person name="Payton A.C."/>
            <person name="Mcbreen J.C."/>
            <person name="Conrad R.E."/>
            <person name="Kollar L.M."/>
            <person name="Olsson S."/>
            <person name="Huttunen S."/>
            <person name="Landis J.B."/>
            <person name="Wickett N.J."/>
            <person name="Johnson M.G."/>
            <person name="Rensing S.A."/>
            <person name="Grimwood J."/>
            <person name="Schmutz J."/>
            <person name="Mcdaniel S.F."/>
        </authorList>
    </citation>
    <scope>NUCLEOTIDE SEQUENCE</scope>
    <source>
        <strain evidence="2">R40</strain>
    </source>
</reference>
<feature type="compositionally biased region" description="Basic and acidic residues" evidence="1">
    <location>
        <begin position="94"/>
        <end position="103"/>
    </location>
</feature>
<protein>
    <submittedName>
        <fullName evidence="2">Uncharacterized protein</fullName>
    </submittedName>
</protein>
<comment type="caution">
    <text evidence="2">The sequence shown here is derived from an EMBL/GenBank/DDBJ whole genome shotgun (WGS) entry which is preliminary data.</text>
</comment>
<proteinExistence type="predicted"/>
<feature type="compositionally biased region" description="Polar residues" evidence="1">
    <location>
        <begin position="104"/>
        <end position="115"/>
    </location>
</feature>
<evidence type="ECO:0000256" key="1">
    <source>
        <dbReference type="SAM" id="MobiDB-lite"/>
    </source>
</evidence>
<accession>A0A8T0HS88</accession>
<evidence type="ECO:0000313" key="3">
    <source>
        <dbReference type="Proteomes" id="UP000822688"/>
    </source>
</evidence>
<dbReference type="Proteomes" id="UP000822688">
    <property type="component" value="Chromosome V"/>
</dbReference>
<dbReference type="AlphaFoldDB" id="A0A8T0HS88"/>
<gene>
    <name evidence="2" type="ORF">KC19_VG195000</name>
</gene>